<protein>
    <submittedName>
        <fullName evidence="4">IS110 family transposase</fullName>
    </submittedName>
</protein>
<dbReference type="GO" id="GO:0004803">
    <property type="term" value="F:transposase activity"/>
    <property type="evidence" value="ECO:0007669"/>
    <property type="project" value="InterPro"/>
</dbReference>
<dbReference type="InterPro" id="IPR047650">
    <property type="entry name" value="Transpos_IS110"/>
</dbReference>
<dbReference type="Proteomes" id="UP001209229">
    <property type="component" value="Unassembled WGS sequence"/>
</dbReference>
<dbReference type="InterPro" id="IPR003346">
    <property type="entry name" value="Transposase_20"/>
</dbReference>
<gene>
    <name evidence="4" type="ORF">OM075_25035</name>
</gene>
<dbReference type="Pfam" id="PF01548">
    <property type="entry name" value="DEDD_Tnp_IS110"/>
    <property type="match status" value="1"/>
</dbReference>
<feature type="coiled-coil region" evidence="1">
    <location>
        <begin position="159"/>
        <end position="186"/>
    </location>
</feature>
<dbReference type="GO" id="GO:0006313">
    <property type="term" value="P:DNA transposition"/>
    <property type="evidence" value="ECO:0007669"/>
    <property type="project" value="InterPro"/>
</dbReference>
<dbReference type="NCBIfam" id="NF033542">
    <property type="entry name" value="transpos_IS110"/>
    <property type="match status" value="1"/>
</dbReference>
<evidence type="ECO:0000259" key="3">
    <source>
        <dbReference type="Pfam" id="PF02371"/>
    </source>
</evidence>
<dbReference type="GO" id="GO:0003677">
    <property type="term" value="F:DNA binding"/>
    <property type="evidence" value="ECO:0007669"/>
    <property type="project" value="InterPro"/>
</dbReference>
<dbReference type="Pfam" id="PF02371">
    <property type="entry name" value="Transposase_20"/>
    <property type="match status" value="1"/>
</dbReference>
<feature type="domain" description="Transposase IS110-like N-terminal" evidence="2">
    <location>
        <begin position="6"/>
        <end position="140"/>
    </location>
</feature>
<sequence>MALIYGIDLSQKKFDVSFRNEGNVLVHKIIKNNLNGIVSFLEGLPKGVLLCAEYTGVYGELLLFLCNCLNVPIALVGGYEIRHSLGLQKGKTDKVDASRIREYGERFGDKLTSTAYPDEEMRELKELFRLRGQLVKERKMLLTHEKTKPSMPYNSILAHQIANNMAESLKQSINALEEEIQLIIDGNIDLSTNYHLITGIIGIGQVTACELIIKTGNFKEINTARKASSYAGVCPFPNASGKMVKKSQVSNMADKELKTLLYMCAVVAKSRNPEYRLYYERKKLEGKPYFLIMNNIANKLLRTIYSIINSGITYRLGHVVYDPRHNENVA</sequence>
<keyword evidence="1" id="KW-0175">Coiled coil</keyword>
<dbReference type="RefSeq" id="WP_301193294.1">
    <property type="nucleotide sequence ID" value="NZ_JAPDPJ010000194.1"/>
</dbReference>
<evidence type="ECO:0000259" key="2">
    <source>
        <dbReference type="Pfam" id="PF01548"/>
    </source>
</evidence>
<evidence type="ECO:0000313" key="5">
    <source>
        <dbReference type="Proteomes" id="UP001209229"/>
    </source>
</evidence>
<evidence type="ECO:0000256" key="1">
    <source>
        <dbReference type="SAM" id="Coils"/>
    </source>
</evidence>
<reference evidence="4" key="1">
    <citation type="submission" date="2022-10" db="EMBL/GenBank/DDBJ databases">
        <authorList>
            <person name="Yu W.X."/>
        </authorList>
    </citation>
    <scope>NUCLEOTIDE SEQUENCE</scope>
    <source>
        <strain evidence="4">AAT</strain>
    </source>
</reference>
<evidence type="ECO:0000313" key="4">
    <source>
        <dbReference type="EMBL" id="MCW3789749.1"/>
    </source>
</evidence>
<dbReference type="PANTHER" id="PTHR33055">
    <property type="entry name" value="TRANSPOSASE FOR INSERTION SEQUENCE ELEMENT IS1111A"/>
    <property type="match status" value="1"/>
</dbReference>
<name>A0AAE3M9I7_9BACT</name>
<proteinExistence type="predicted"/>
<dbReference type="PANTHER" id="PTHR33055:SF3">
    <property type="entry name" value="PUTATIVE TRANSPOSASE FOR IS117-RELATED"/>
    <property type="match status" value="1"/>
</dbReference>
<keyword evidence="5" id="KW-1185">Reference proteome</keyword>
<comment type="caution">
    <text evidence="4">The sequence shown here is derived from an EMBL/GenBank/DDBJ whole genome shotgun (WGS) entry which is preliminary data.</text>
</comment>
<accession>A0AAE3M9I7</accession>
<feature type="domain" description="Transposase IS116/IS110/IS902 C-terminal" evidence="3">
    <location>
        <begin position="195"/>
        <end position="280"/>
    </location>
</feature>
<dbReference type="EMBL" id="JAPDPJ010000194">
    <property type="protein sequence ID" value="MCW3789749.1"/>
    <property type="molecule type" value="Genomic_DNA"/>
</dbReference>
<organism evidence="4 5">
    <name type="scientific">Plebeiibacterium sediminum</name>
    <dbReference type="NCBI Taxonomy" id="2992112"/>
    <lineage>
        <taxon>Bacteria</taxon>
        <taxon>Pseudomonadati</taxon>
        <taxon>Bacteroidota</taxon>
        <taxon>Bacteroidia</taxon>
        <taxon>Marinilabiliales</taxon>
        <taxon>Marinilabiliaceae</taxon>
        <taxon>Plebeiibacterium</taxon>
    </lineage>
</organism>
<dbReference type="AlphaFoldDB" id="A0AAE3M9I7"/>
<dbReference type="InterPro" id="IPR002525">
    <property type="entry name" value="Transp_IS110-like_N"/>
</dbReference>